<feature type="transmembrane region" description="Helical" evidence="7">
    <location>
        <begin position="29"/>
        <end position="47"/>
    </location>
</feature>
<proteinExistence type="inferred from homology"/>
<keyword evidence="6" id="KW-0326">Glycosidase</keyword>
<feature type="transmembrane region" description="Helical" evidence="7">
    <location>
        <begin position="5"/>
        <end position="23"/>
    </location>
</feature>
<dbReference type="InterPro" id="IPR001764">
    <property type="entry name" value="Glyco_hydro_3_N"/>
</dbReference>
<sequence>MKNYLLFMGKLFGILLSAAMLGYWVTRSIWGGITTAVLLILIYQGVYKLRQAARNRKWKNSDKYVSPLSKASDGFAYRDLNKNGKLDIYEDTRRTITERVEDLLSQMTIEEKAGLMFSPQMDVVNAKDVAKKGGKNFGGDVIKQIWINKINTFACMGSLPIKDFAEWHNAIQKAAECSRLGIPVTLCSDPRHVYVKQSNPLTTQKDDGITSWPSSLGFAASRDEELIENFGRIAAEELRAMGIRFALHPTADTATEPRWPRIYETFGEDAELNGRLAAAYIQGMQGHEINQESVACCIKHFPGGGPQKNGDDPHFAFGKEQIYPGGQFEYHLKPFQKVIDQGVAAVMPYYGVPVGLKGVPEVGFNFNRVITHDLLREKLGFKGIVHTDYSIIEGIKLFGITCIPGRAWGIEKSDVPERLIKALEAGVDQIGGECCSKKLAKLVRIGKLSEARLDESCRRILELKFKLGLFDNPYVDTKQAEKICCKPENIQSAEEAMRRSLVLLKKEKDGKVYLPIAGKPKVYTEGFDKRLINQYAVPVDRREDADIAIVWLEPPQRREPRDLMAMMFQSGDLDYTIKEKEHLQKIMSDCPTIVVIKLTRPAVIPEIKEGAAGIIAEFNAKPEIVLEALFGRFSPSGKLPFHLPGSMQATKKQKSDTPFDYEQVTYTFGHGLSY</sequence>
<dbReference type="SUPFAM" id="SSF52279">
    <property type="entry name" value="Beta-D-glucan exohydrolase, C-terminal domain"/>
    <property type="match status" value="1"/>
</dbReference>
<evidence type="ECO:0000313" key="10">
    <source>
        <dbReference type="EMBL" id="SHL58687.1"/>
    </source>
</evidence>
<dbReference type="SUPFAM" id="SSF51445">
    <property type="entry name" value="(Trans)glycosidases"/>
    <property type="match status" value="1"/>
</dbReference>
<dbReference type="Pfam" id="PF01915">
    <property type="entry name" value="Glyco_hydro_3_C"/>
    <property type="match status" value="1"/>
</dbReference>
<dbReference type="RefSeq" id="WP_084124765.1">
    <property type="nucleotide sequence ID" value="NZ_FRAC01000039.1"/>
</dbReference>
<evidence type="ECO:0000256" key="7">
    <source>
        <dbReference type="SAM" id="Phobius"/>
    </source>
</evidence>
<dbReference type="OrthoDB" id="9805821at2"/>
<keyword evidence="11" id="KW-1185">Reference proteome</keyword>
<reference evidence="10 11" key="1">
    <citation type="submission" date="2016-11" db="EMBL/GenBank/DDBJ databases">
        <authorList>
            <person name="Jaros S."/>
            <person name="Januszkiewicz K."/>
            <person name="Wedrychowicz H."/>
        </authorList>
    </citation>
    <scope>NUCLEOTIDE SEQUENCE [LARGE SCALE GENOMIC DNA]</scope>
    <source>
        <strain evidence="10 11">DSM 15929</strain>
    </source>
</reference>
<keyword evidence="7" id="KW-1133">Transmembrane helix</keyword>
<evidence type="ECO:0000313" key="11">
    <source>
        <dbReference type="Proteomes" id="UP000184386"/>
    </source>
</evidence>
<keyword evidence="7" id="KW-0472">Membrane</keyword>
<evidence type="ECO:0000259" key="8">
    <source>
        <dbReference type="Pfam" id="PF00933"/>
    </source>
</evidence>
<dbReference type="STRING" id="1121322.SAMN02745136_05255"/>
<organism evidence="10 11">
    <name type="scientific">Anaerocolumna jejuensis DSM 15929</name>
    <dbReference type="NCBI Taxonomy" id="1121322"/>
    <lineage>
        <taxon>Bacteria</taxon>
        <taxon>Bacillati</taxon>
        <taxon>Bacillota</taxon>
        <taxon>Clostridia</taxon>
        <taxon>Lachnospirales</taxon>
        <taxon>Lachnospiraceae</taxon>
        <taxon>Anaerocolumna</taxon>
    </lineage>
</organism>
<evidence type="ECO:0000256" key="2">
    <source>
        <dbReference type="ARBA" id="ARBA00005336"/>
    </source>
</evidence>
<comment type="catalytic activity">
    <reaction evidence="1">
        <text>Hydrolysis of terminal, non-reducing beta-D-glucosyl residues with release of beta-D-glucose.</text>
        <dbReference type="EC" id="3.2.1.21"/>
    </reaction>
</comment>
<feature type="domain" description="Glycoside hydrolase family 3 C-terminal" evidence="9">
    <location>
        <begin position="533"/>
        <end position="674"/>
    </location>
</feature>
<evidence type="ECO:0000259" key="9">
    <source>
        <dbReference type="Pfam" id="PF01915"/>
    </source>
</evidence>
<evidence type="ECO:0000256" key="4">
    <source>
        <dbReference type="ARBA" id="ARBA00022729"/>
    </source>
</evidence>
<dbReference type="InterPro" id="IPR051915">
    <property type="entry name" value="Cellulose_Degrad_GH3"/>
</dbReference>
<dbReference type="PANTHER" id="PTHR30620:SF16">
    <property type="entry name" value="LYSOSOMAL BETA GLUCOSIDASE"/>
    <property type="match status" value="1"/>
</dbReference>
<evidence type="ECO:0000256" key="1">
    <source>
        <dbReference type="ARBA" id="ARBA00000448"/>
    </source>
</evidence>
<protein>
    <recommendedName>
        <fullName evidence="3">beta-glucosidase</fullName>
        <ecNumber evidence="3">3.2.1.21</ecNumber>
    </recommendedName>
</protein>
<dbReference type="Pfam" id="PF00933">
    <property type="entry name" value="Glyco_hydro_3"/>
    <property type="match status" value="1"/>
</dbReference>
<feature type="domain" description="Glycoside hydrolase family 3 N-terminal" evidence="8">
    <location>
        <begin position="162"/>
        <end position="463"/>
    </location>
</feature>
<dbReference type="GO" id="GO:0008422">
    <property type="term" value="F:beta-glucosidase activity"/>
    <property type="evidence" value="ECO:0007669"/>
    <property type="project" value="UniProtKB-EC"/>
</dbReference>
<dbReference type="AlphaFoldDB" id="A0A1M7BUS6"/>
<keyword evidence="7" id="KW-0812">Transmembrane</keyword>
<dbReference type="EMBL" id="FRAC01000039">
    <property type="protein sequence ID" value="SHL58687.1"/>
    <property type="molecule type" value="Genomic_DNA"/>
</dbReference>
<dbReference type="PRINTS" id="PR00133">
    <property type="entry name" value="GLHYDRLASE3"/>
</dbReference>
<dbReference type="InterPro" id="IPR036881">
    <property type="entry name" value="Glyco_hydro_3_C_sf"/>
</dbReference>
<keyword evidence="4" id="KW-0732">Signal</keyword>
<dbReference type="InterPro" id="IPR017853">
    <property type="entry name" value="GH"/>
</dbReference>
<dbReference type="Proteomes" id="UP000184386">
    <property type="component" value="Unassembled WGS sequence"/>
</dbReference>
<dbReference type="EC" id="3.2.1.21" evidence="3"/>
<dbReference type="Gene3D" id="3.20.20.300">
    <property type="entry name" value="Glycoside hydrolase, family 3, N-terminal domain"/>
    <property type="match status" value="1"/>
</dbReference>
<dbReference type="InterPro" id="IPR002772">
    <property type="entry name" value="Glyco_hydro_3_C"/>
</dbReference>
<dbReference type="PANTHER" id="PTHR30620">
    <property type="entry name" value="PERIPLASMIC BETA-GLUCOSIDASE-RELATED"/>
    <property type="match status" value="1"/>
</dbReference>
<evidence type="ECO:0000256" key="6">
    <source>
        <dbReference type="ARBA" id="ARBA00023295"/>
    </source>
</evidence>
<accession>A0A1M7BUS6</accession>
<comment type="similarity">
    <text evidence="2">Belongs to the glycosyl hydrolase 3 family.</text>
</comment>
<evidence type="ECO:0000256" key="5">
    <source>
        <dbReference type="ARBA" id="ARBA00022801"/>
    </source>
</evidence>
<gene>
    <name evidence="10" type="ORF">SAMN02745136_05255</name>
</gene>
<dbReference type="GO" id="GO:0009251">
    <property type="term" value="P:glucan catabolic process"/>
    <property type="evidence" value="ECO:0007669"/>
    <property type="project" value="TreeGrafter"/>
</dbReference>
<evidence type="ECO:0000256" key="3">
    <source>
        <dbReference type="ARBA" id="ARBA00012744"/>
    </source>
</evidence>
<dbReference type="InterPro" id="IPR036962">
    <property type="entry name" value="Glyco_hydro_3_N_sf"/>
</dbReference>
<name>A0A1M7BUS6_9FIRM</name>
<dbReference type="Gene3D" id="3.40.50.1700">
    <property type="entry name" value="Glycoside hydrolase family 3 C-terminal domain"/>
    <property type="match status" value="1"/>
</dbReference>
<keyword evidence="5" id="KW-0378">Hydrolase</keyword>